<comment type="caution">
    <text evidence="2">The sequence shown here is derived from an EMBL/GenBank/DDBJ whole genome shotgun (WGS) entry which is preliminary data.</text>
</comment>
<organism evidence="2 3">
    <name type="scientific">Yasminevirus sp. GU-2018</name>
    <dbReference type="NCBI Taxonomy" id="2420051"/>
    <lineage>
        <taxon>Viruses</taxon>
        <taxon>Varidnaviria</taxon>
        <taxon>Bamfordvirae</taxon>
        <taxon>Nucleocytoviricota</taxon>
        <taxon>Megaviricetes</taxon>
        <taxon>Imitervirales</taxon>
        <taxon>Mimiviridae</taxon>
        <taxon>Klosneuvirinae</taxon>
        <taxon>Yasminevirus</taxon>
        <taxon>Yasminevirus saudimassiliense</taxon>
    </lineage>
</organism>
<gene>
    <name evidence="2" type="ORF">YASMINEVIRUS_1448</name>
</gene>
<keyword evidence="3" id="KW-1185">Reference proteome</keyword>
<keyword evidence="1" id="KW-0472">Membrane</keyword>
<feature type="transmembrane region" description="Helical" evidence="1">
    <location>
        <begin position="7"/>
        <end position="23"/>
    </location>
</feature>
<proteinExistence type="predicted"/>
<evidence type="ECO:0000313" key="3">
    <source>
        <dbReference type="Proteomes" id="UP000594342"/>
    </source>
</evidence>
<evidence type="ECO:0000313" key="2">
    <source>
        <dbReference type="EMBL" id="VBB18916.1"/>
    </source>
</evidence>
<sequence>MVSDWNVLILLLCITSMLIFIYFNEDFSCGKIENMDPDVDAKSNEAIQGIYSIYNKDTMVVNTMTTNSLNSPVLKSTGDLALTGKTITLTGDVCSGGVCMKATDFMKTLSRLNKIDYMYSNDNYAIYNDILAAIAPSPSSLSISKPIAKYGNPPGFDNTTYTTSRLWNRRTIMRVGYCTDGLNGVIVYVPANMSVIWIRCLNDRWTTFKVSDEKNNTYGTFSWGKRYLTWISPDGSGFDTYANYHSWMPIALPIIPTPAGALNVARKYVITNPTTPTCSNDGSWISGIGFSTNPWNHALSSALTLWWKNNGGDDPTSWSENQNNDPRVTVGGGQTKTFYIPVVYSGKDKLLYVVTDNDARNDNMAFFVKVNDVAVERFKSAYDNPFSRHYNKNEDYSLSDLT</sequence>
<protein>
    <submittedName>
        <fullName evidence="2">Uncharacterized protein</fullName>
    </submittedName>
</protein>
<name>A0A5K0UC68_9VIRU</name>
<keyword evidence="1" id="KW-1133">Transmembrane helix</keyword>
<dbReference type="Proteomes" id="UP000594342">
    <property type="component" value="Unassembled WGS sequence"/>
</dbReference>
<evidence type="ECO:0000256" key="1">
    <source>
        <dbReference type="SAM" id="Phobius"/>
    </source>
</evidence>
<accession>A0A5K0UC68</accession>
<keyword evidence="1" id="KW-0812">Transmembrane</keyword>
<dbReference type="EMBL" id="UPSH01000001">
    <property type="protein sequence ID" value="VBB18916.1"/>
    <property type="molecule type" value="Genomic_DNA"/>
</dbReference>
<reference evidence="2 3" key="1">
    <citation type="submission" date="2018-10" db="EMBL/GenBank/DDBJ databases">
        <authorList>
            <consortium name="IHU Genomes"/>
        </authorList>
    </citation>
    <scope>NUCLEOTIDE SEQUENCE [LARGE SCALE GENOMIC DNA]</scope>
    <source>
        <strain evidence="2 3">A1</strain>
    </source>
</reference>